<comment type="caution">
    <text evidence="1">The sequence shown here is derived from an EMBL/GenBank/DDBJ whole genome shotgun (WGS) entry which is preliminary data.</text>
</comment>
<sequence length="234" mass="26551">MTEMRSQEIANEPMVDVAAPRKRGRKRFLPQMTNSERARYYRQKDAMELAAKKMLVRNMRLDIDSLRFQARLHRRLIEHTIAATPRFHIANQVAAFISNRLERLVPVLQKCRHEIKSMEISGEETALVIRLKCVLRGRLLPTVVRRIYPHVLGNSVALGRMMHSDVEYPCSCEFFFTPDGSLAHHIVEVDAVSGYLDLLGSLQSVGRVLADIGLQGECGAALSTREAVSERLND</sequence>
<accession>A0A8K1FCX8</accession>
<protein>
    <submittedName>
        <fullName evidence="1">Uncharacterized protein</fullName>
    </submittedName>
</protein>
<reference evidence="1" key="1">
    <citation type="submission" date="2019-03" db="EMBL/GenBank/DDBJ databases">
        <title>Long read genome sequence of the mycoparasitic Pythium oligandrum ATCC 38472 isolated from sugarbeet rhizosphere.</title>
        <authorList>
            <person name="Gaulin E."/>
        </authorList>
    </citation>
    <scope>NUCLEOTIDE SEQUENCE</scope>
    <source>
        <strain evidence="1">ATCC 38472_TT</strain>
    </source>
</reference>
<dbReference type="Proteomes" id="UP000794436">
    <property type="component" value="Unassembled WGS sequence"/>
</dbReference>
<dbReference type="EMBL" id="SPLM01000110">
    <property type="protein sequence ID" value="TMW58830.1"/>
    <property type="molecule type" value="Genomic_DNA"/>
</dbReference>
<keyword evidence="2" id="KW-1185">Reference proteome</keyword>
<dbReference type="AlphaFoldDB" id="A0A8K1FCX8"/>
<gene>
    <name evidence="1" type="ORF">Poli38472_006975</name>
</gene>
<organism evidence="1 2">
    <name type="scientific">Pythium oligandrum</name>
    <name type="common">Mycoparasitic fungus</name>
    <dbReference type="NCBI Taxonomy" id="41045"/>
    <lineage>
        <taxon>Eukaryota</taxon>
        <taxon>Sar</taxon>
        <taxon>Stramenopiles</taxon>
        <taxon>Oomycota</taxon>
        <taxon>Peronosporomycetes</taxon>
        <taxon>Pythiales</taxon>
        <taxon>Pythiaceae</taxon>
        <taxon>Pythium</taxon>
    </lineage>
</organism>
<evidence type="ECO:0000313" key="2">
    <source>
        <dbReference type="Proteomes" id="UP000794436"/>
    </source>
</evidence>
<evidence type="ECO:0000313" key="1">
    <source>
        <dbReference type="EMBL" id="TMW58830.1"/>
    </source>
</evidence>
<name>A0A8K1FCX8_PYTOL</name>
<proteinExistence type="predicted"/>